<dbReference type="PANTHER" id="PTHR40254:SF1">
    <property type="entry name" value="BLR0577 PROTEIN"/>
    <property type="match status" value="1"/>
</dbReference>
<sequence length="666" mass="72966">MAHTTGTAKDATTCDLVLVGGGPRSAMLLERLAANASLLVRGPVHVHLVEPFSPGSGRIWRRGQSPLLKLNSMAEDVTMFTDDSVECAGPAQDGPSLAEWRDAVLEGRLTDVPPLDEDLRRQLQELGPQDFPTRRLHSVYLEWFFQRTVARCGDHLRLTVHRDTAVGIHREAADRWRVRLAGGAELVADAVVVAVGHTESAPSEESARFSRFAAERAEHGVVHVPPAYTNDVDLEVLQPDEDVIVAGMGLAFIDLMVLVMEDRGGTFDERSDGRLLYRPSGREPRLWVGSRRGVPYHSKIRGSLKGLPAEPPRFLTREAVAALRDEHGLLDFATHLWPLMTKDMAYAYYRELVTGHPERVLLHWTEFSEKFAAADWYSEARRALVTAAVPDRADRLEFEDVNRPFHGRQFSGMDEVQRAIAGYISRDLDLRDGGQNSETLGLFLGVLGVYMEIGRVLSLEALTPESRSIVAGWWHGFFSFVDSGPPAHRLRELLALHDAGLVRFLGPGLEVGTDERRGVFTAASSQSPVAVSARALVEARLPATTLATATELLLRQLKADGIAMEDPGGSGKMLVDRDQRVVGSDRSPARRLFAVGAGATGWGQGAFARPRSNAAPFRDTDALARSILATLAEAPERSSIAEAFEVPDLREDEMIARIAMAHSSVG</sequence>
<gene>
    <name evidence="2" type="ORF">ACFFIO_16905</name>
</gene>
<accession>A0ABV6FAV7</accession>
<evidence type="ECO:0000313" key="2">
    <source>
        <dbReference type="EMBL" id="MFC0250190.1"/>
    </source>
</evidence>
<dbReference type="InterPro" id="IPR036188">
    <property type="entry name" value="FAD/NAD-bd_sf"/>
</dbReference>
<proteinExistence type="predicted"/>
<dbReference type="RefSeq" id="WP_378043659.1">
    <property type="nucleotide sequence ID" value="NZ_JBHLWH010000047.1"/>
</dbReference>
<protein>
    <submittedName>
        <fullName evidence="2">FAD/NAD(P)-binding protein</fullName>
    </submittedName>
</protein>
<comment type="caution">
    <text evidence="2">The sequence shown here is derived from an EMBL/GenBank/DDBJ whole genome shotgun (WGS) entry which is preliminary data.</text>
</comment>
<dbReference type="EMBL" id="JBHLWH010000047">
    <property type="protein sequence ID" value="MFC0250190.1"/>
    <property type="molecule type" value="Genomic_DNA"/>
</dbReference>
<reference evidence="2 3" key="1">
    <citation type="submission" date="2024-09" db="EMBL/GenBank/DDBJ databases">
        <authorList>
            <person name="Sun Q."/>
            <person name="Mori K."/>
        </authorList>
    </citation>
    <scope>NUCLEOTIDE SEQUENCE [LARGE SCALE GENOMIC DNA]</scope>
    <source>
        <strain evidence="2 3">CCM 7609</strain>
    </source>
</reference>
<dbReference type="SUPFAM" id="SSF51905">
    <property type="entry name" value="FAD/NAD(P)-binding domain"/>
    <property type="match status" value="1"/>
</dbReference>
<evidence type="ECO:0000313" key="3">
    <source>
        <dbReference type="Proteomes" id="UP001589766"/>
    </source>
</evidence>
<organism evidence="2 3">
    <name type="scientific">Citricoccus parietis</name>
    <dbReference type="NCBI Taxonomy" id="592307"/>
    <lineage>
        <taxon>Bacteria</taxon>
        <taxon>Bacillati</taxon>
        <taxon>Actinomycetota</taxon>
        <taxon>Actinomycetes</taxon>
        <taxon>Micrococcales</taxon>
        <taxon>Micrococcaceae</taxon>
        <taxon>Citricoccus</taxon>
    </lineage>
</organism>
<dbReference type="InterPro" id="IPR052189">
    <property type="entry name" value="L-asp_N-monooxygenase_NS-form"/>
</dbReference>
<dbReference type="Proteomes" id="UP001589766">
    <property type="component" value="Unassembled WGS sequence"/>
</dbReference>
<dbReference type="Gene3D" id="3.50.50.60">
    <property type="entry name" value="FAD/NAD(P)-binding domain"/>
    <property type="match status" value="1"/>
</dbReference>
<keyword evidence="3" id="KW-1185">Reference proteome</keyword>
<name>A0ABV6FAV7_9MICC</name>
<evidence type="ECO:0000259" key="1">
    <source>
        <dbReference type="Pfam" id="PF13454"/>
    </source>
</evidence>
<dbReference type="InterPro" id="IPR038732">
    <property type="entry name" value="HpyO/CreE_NAD-binding"/>
</dbReference>
<dbReference type="PANTHER" id="PTHR40254">
    <property type="entry name" value="BLR0577 PROTEIN"/>
    <property type="match status" value="1"/>
</dbReference>
<feature type="domain" description="FAD-dependent urate hydroxylase HpyO/Asp monooxygenase CreE-like FAD/NAD(P)-binding" evidence="1">
    <location>
        <begin position="17"/>
        <end position="197"/>
    </location>
</feature>
<dbReference type="Pfam" id="PF13454">
    <property type="entry name" value="NAD_binding_9"/>
    <property type="match status" value="1"/>
</dbReference>